<evidence type="ECO:0000313" key="3">
    <source>
        <dbReference type="Proteomes" id="UP000283509"/>
    </source>
</evidence>
<protein>
    <submittedName>
        <fullName evidence="2">Uncharacterized protein</fullName>
    </submittedName>
</protein>
<organism evidence="2 3">
    <name type="scientific">Penaeus vannamei</name>
    <name type="common">Whiteleg shrimp</name>
    <name type="synonym">Litopenaeus vannamei</name>
    <dbReference type="NCBI Taxonomy" id="6689"/>
    <lineage>
        <taxon>Eukaryota</taxon>
        <taxon>Metazoa</taxon>
        <taxon>Ecdysozoa</taxon>
        <taxon>Arthropoda</taxon>
        <taxon>Crustacea</taxon>
        <taxon>Multicrustacea</taxon>
        <taxon>Malacostraca</taxon>
        <taxon>Eumalacostraca</taxon>
        <taxon>Eucarida</taxon>
        <taxon>Decapoda</taxon>
        <taxon>Dendrobranchiata</taxon>
        <taxon>Penaeoidea</taxon>
        <taxon>Penaeidae</taxon>
        <taxon>Penaeus</taxon>
    </lineage>
</organism>
<evidence type="ECO:0000313" key="2">
    <source>
        <dbReference type="EMBL" id="ROT77281.1"/>
    </source>
</evidence>
<comment type="caution">
    <text evidence="2">The sequence shown here is derived from an EMBL/GenBank/DDBJ whole genome shotgun (WGS) entry which is preliminary data.</text>
</comment>
<reference evidence="2 3" key="2">
    <citation type="submission" date="2019-01" db="EMBL/GenBank/DDBJ databases">
        <title>The decoding of complex shrimp genome reveals the adaptation for benthos swimmer, frequently molting mechanism and breeding impact on genome.</title>
        <authorList>
            <person name="Sun Y."/>
            <person name="Gao Y."/>
            <person name="Yu Y."/>
        </authorList>
    </citation>
    <scope>NUCLEOTIDE SEQUENCE [LARGE SCALE GENOMIC DNA]</scope>
    <source>
        <tissue evidence="2">Muscle</tissue>
    </source>
</reference>
<reference evidence="2 3" key="1">
    <citation type="submission" date="2018-04" db="EMBL/GenBank/DDBJ databases">
        <authorList>
            <person name="Zhang X."/>
            <person name="Yuan J."/>
            <person name="Li F."/>
            <person name="Xiang J."/>
        </authorList>
    </citation>
    <scope>NUCLEOTIDE SEQUENCE [LARGE SCALE GENOMIC DNA]</scope>
    <source>
        <tissue evidence="2">Muscle</tissue>
    </source>
</reference>
<dbReference type="Proteomes" id="UP000283509">
    <property type="component" value="Unassembled WGS sequence"/>
</dbReference>
<accession>A0A423TLF0</accession>
<keyword evidence="1" id="KW-0732">Signal</keyword>
<evidence type="ECO:0000256" key="1">
    <source>
        <dbReference type="SAM" id="SignalP"/>
    </source>
</evidence>
<feature type="chain" id="PRO_5019486244" evidence="1">
    <location>
        <begin position="20"/>
        <end position="108"/>
    </location>
</feature>
<gene>
    <name evidence="2" type="ORF">C7M84_004082</name>
</gene>
<proteinExistence type="predicted"/>
<dbReference type="EMBL" id="QCYY01001544">
    <property type="protein sequence ID" value="ROT77281.1"/>
    <property type="molecule type" value="Genomic_DNA"/>
</dbReference>
<keyword evidence="3" id="KW-1185">Reference proteome</keyword>
<dbReference type="AlphaFoldDB" id="A0A423TLF0"/>
<dbReference type="OrthoDB" id="6357948at2759"/>
<name>A0A423TLF0_PENVA</name>
<sequence length="108" mass="12001">MRTCVFILLLLGILQLSEARLCYNCTGDCVTDSECKGSCTTSVPELGDGHEIRSCQNETVEARCISEIIFDKRYKTCYCNTERCNSSSVASVSAFLFALVALLLRELR</sequence>
<feature type="signal peptide" evidence="1">
    <location>
        <begin position="1"/>
        <end position="19"/>
    </location>
</feature>